<sequence length="318" mass="36429">MKPIDHQLLKRYVAGNPLSEEELKQVTDWLQSDSAHQEQLKALHHVYDGLIWNAPAEQHRQRTVWQAVSRPLWKTVQVAAMILAILFVADKFFMTDRDSADGGMQTVYVPQGQHVKMVLADGTTVWLNSNTTLRYAIADFRSKKRQVTLDGEAHFQVTKDADHPFVVSTPRYEVQVLGTTFNVCAYGKSDIFETSLYEGKVRLSRPGVAGEMVLLPHQTATVEDGVLVKRRVAQESRSSWKTGIYTFDNETLANVLEKLALYYNIVIENRDSRLAKRHCTCKFRQSESINQIMEALQKYASFKYRYDEAHRRMIVGES</sequence>
<dbReference type="Gene3D" id="3.55.50.30">
    <property type="match status" value="1"/>
</dbReference>
<dbReference type="PIRSF" id="PIRSF018266">
    <property type="entry name" value="FecR"/>
    <property type="match status" value="1"/>
</dbReference>
<dbReference type="PANTHER" id="PTHR30273:SF2">
    <property type="entry name" value="PROTEIN FECR"/>
    <property type="match status" value="1"/>
</dbReference>
<reference evidence="3 4" key="1">
    <citation type="submission" date="2021-01" db="EMBL/GenBank/DDBJ databases">
        <title>Prevotella A2931 sp. nov.</title>
        <authorList>
            <person name="Buhl M."/>
            <person name="Oberhettinger P."/>
        </authorList>
    </citation>
    <scope>NUCLEOTIDE SEQUENCE [LARGE SCALE GENOMIC DNA]</scope>
    <source>
        <strain evidence="3 4">A2931</strain>
    </source>
</reference>
<dbReference type="InterPro" id="IPR032508">
    <property type="entry name" value="FecR_C"/>
</dbReference>
<dbReference type="PANTHER" id="PTHR30273">
    <property type="entry name" value="PERIPLASMIC SIGNAL SENSOR AND SIGMA FACTOR ACTIVATOR FECR-RELATED"/>
    <property type="match status" value="1"/>
</dbReference>
<proteinExistence type="predicted"/>
<dbReference type="InterPro" id="IPR012373">
    <property type="entry name" value="Ferrdict_sens_TM"/>
</dbReference>
<evidence type="ECO:0000313" key="3">
    <source>
        <dbReference type="EMBL" id="MBO1364267.1"/>
    </source>
</evidence>
<comment type="caution">
    <text evidence="3">The sequence shown here is derived from an EMBL/GenBank/DDBJ whole genome shotgun (WGS) entry which is preliminary data.</text>
</comment>
<dbReference type="EMBL" id="JAERMS010000046">
    <property type="protein sequence ID" value="MBO1364267.1"/>
    <property type="molecule type" value="Genomic_DNA"/>
</dbReference>
<dbReference type="Pfam" id="PF16344">
    <property type="entry name" value="FecR_C"/>
    <property type="match status" value="1"/>
</dbReference>
<gene>
    <name evidence="3" type="ORF">JHU38_10915</name>
</gene>
<dbReference type="RefSeq" id="WP_107581790.1">
    <property type="nucleotide sequence ID" value="NZ_JAERMS010000046.1"/>
</dbReference>
<organism evidence="3 4">
    <name type="scientific">Prevotella illustrans</name>
    <dbReference type="NCBI Taxonomy" id="2800387"/>
    <lineage>
        <taxon>Bacteria</taxon>
        <taxon>Pseudomonadati</taxon>
        <taxon>Bacteroidota</taxon>
        <taxon>Bacteroidia</taxon>
        <taxon>Bacteroidales</taxon>
        <taxon>Prevotellaceae</taxon>
        <taxon>Prevotella</taxon>
    </lineage>
</organism>
<feature type="domain" description="FecR protein" evidence="1">
    <location>
        <begin position="106"/>
        <end position="202"/>
    </location>
</feature>
<evidence type="ECO:0000259" key="1">
    <source>
        <dbReference type="Pfam" id="PF04773"/>
    </source>
</evidence>
<name>A0ABS3M7V9_9BACT</name>
<keyword evidence="4" id="KW-1185">Reference proteome</keyword>
<protein>
    <submittedName>
        <fullName evidence="3">FecR domain-containing protein</fullName>
    </submittedName>
</protein>
<evidence type="ECO:0000313" key="4">
    <source>
        <dbReference type="Proteomes" id="UP000664265"/>
    </source>
</evidence>
<feature type="domain" description="Protein FecR C-terminal" evidence="2">
    <location>
        <begin position="245"/>
        <end position="306"/>
    </location>
</feature>
<accession>A0ABS3M7V9</accession>
<dbReference type="Proteomes" id="UP000664265">
    <property type="component" value="Unassembled WGS sequence"/>
</dbReference>
<dbReference type="InterPro" id="IPR006860">
    <property type="entry name" value="FecR"/>
</dbReference>
<evidence type="ECO:0000259" key="2">
    <source>
        <dbReference type="Pfam" id="PF16344"/>
    </source>
</evidence>
<dbReference type="Gene3D" id="2.60.120.1440">
    <property type="match status" value="1"/>
</dbReference>
<dbReference type="Pfam" id="PF04773">
    <property type="entry name" value="FecR"/>
    <property type="match status" value="1"/>
</dbReference>